<protein>
    <submittedName>
        <fullName evidence="6">TCP-1/cpn60 chaperonin family protein</fullName>
    </submittedName>
</protein>
<reference evidence="6" key="1">
    <citation type="submission" date="2020-09" db="EMBL/GenBank/DDBJ databases">
        <title>A novel bacterium of genus Hazenella, isolated from South China Sea.</title>
        <authorList>
            <person name="Huang H."/>
            <person name="Mo K."/>
            <person name="Hu Y."/>
        </authorList>
    </citation>
    <scope>NUCLEOTIDE SEQUENCE</scope>
    <source>
        <strain evidence="6">IB182357</strain>
    </source>
</reference>
<dbReference type="SUPFAM" id="SSF52029">
    <property type="entry name" value="GroEL apical domain-like"/>
    <property type="match status" value="1"/>
</dbReference>
<dbReference type="InterPro" id="IPR027410">
    <property type="entry name" value="TCP-1-like_intermed_sf"/>
</dbReference>
<evidence type="ECO:0000256" key="2">
    <source>
        <dbReference type="ARBA" id="ARBA00008020"/>
    </source>
</evidence>
<evidence type="ECO:0000313" key="6">
    <source>
        <dbReference type="EMBL" id="MBD1371140.1"/>
    </source>
</evidence>
<dbReference type="Pfam" id="PF00118">
    <property type="entry name" value="Cpn60_TCP1"/>
    <property type="match status" value="1"/>
</dbReference>
<dbReference type="InterPro" id="IPR002194">
    <property type="entry name" value="Chaperonin_TCP-1_CS"/>
</dbReference>
<dbReference type="InterPro" id="IPR027413">
    <property type="entry name" value="GROEL-like_equatorial_sf"/>
</dbReference>
<name>A0A926N937_9BACL</name>
<dbReference type="Gene3D" id="3.30.260.10">
    <property type="entry name" value="TCP-1-like chaperonin intermediate domain"/>
    <property type="match status" value="1"/>
</dbReference>
<evidence type="ECO:0000313" key="7">
    <source>
        <dbReference type="Proteomes" id="UP000661691"/>
    </source>
</evidence>
<dbReference type="Gene3D" id="3.50.7.10">
    <property type="entry name" value="GroEL"/>
    <property type="match status" value="1"/>
</dbReference>
<dbReference type="Gene3D" id="1.10.560.10">
    <property type="entry name" value="GroEL-like equatorial domain"/>
    <property type="match status" value="1"/>
</dbReference>
<keyword evidence="7" id="KW-1185">Reference proteome</keyword>
<comment type="similarity">
    <text evidence="2">Belongs to the TCP-1 chaperonin family.</text>
</comment>
<dbReference type="PANTHER" id="PTHR11353">
    <property type="entry name" value="CHAPERONIN"/>
    <property type="match status" value="1"/>
</dbReference>
<sequence>MNALKQNSDAVNMVAAAVESTLGPKGLDTMLVGEHDEVLVTNDGVTILDKMEMHHPAARMISHVAKAQQQEMGDGTTTSTILAAAIVDEGVKQAMRGVPIIKVIEGVRRGVRFALNKMKEKAQPIYSLDDDWLQRIAFTASRENEDITLSVIEAVHLLGREKLLESGFKLSDTVLAHPQTESNVVAGLLIDRSELSAHVPTLGDEIRVLTLADNLEPEYIEELAKGTDAGFAKQEQLKEEFYVALEHLIHLQVGLIVTSGHVDPHAEEVLMDAGMMIIQRVNANDLKKLSEHTGSRLMKKSGLFKPLEELEKTLGQCQEVEDVDFLNRVRVSGGAGKPFATILVGAATTDTVQERERICKDAASAVQAAIRGGYVPGGGAVELSLARELEQFREKVQGSERFGVSAVVEALQRPMSQIIINAGFNVLEKVENVKTMQVKKQSSSLGIDCDRGVVADMVEMGVVDPLLVKYHALRAAGEVSCAILRIHNVVSMKKEANK</sequence>
<organism evidence="6 7">
    <name type="scientific">Polycladospora coralii</name>
    <dbReference type="NCBI Taxonomy" id="2771432"/>
    <lineage>
        <taxon>Bacteria</taxon>
        <taxon>Bacillati</taxon>
        <taxon>Bacillota</taxon>
        <taxon>Bacilli</taxon>
        <taxon>Bacillales</taxon>
        <taxon>Thermoactinomycetaceae</taxon>
        <taxon>Polycladospora</taxon>
    </lineage>
</organism>
<dbReference type="EMBL" id="JACXAH010000002">
    <property type="protein sequence ID" value="MBD1371140.1"/>
    <property type="molecule type" value="Genomic_DNA"/>
</dbReference>
<dbReference type="GO" id="GO:0005524">
    <property type="term" value="F:ATP binding"/>
    <property type="evidence" value="ECO:0007669"/>
    <property type="project" value="UniProtKB-KW"/>
</dbReference>
<proteinExistence type="inferred from homology"/>
<keyword evidence="3" id="KW-0547">Nucleotide-binding</keyword>
<keyword evidence="4" id="KW-0067">ATP-binding</keyword>
<dbReference type="InterPro" id="IPR017998">
    <property type="entry name" value="Chaperone_TCP-1"/>
</dbReference>
<dbReference type="CDD" id="cd00309">
    <property type="entry name" value="chaperonin_type_I_II"/>
    <property type="match status" value="1"/>
</dbReference>
<comment type="caution">
    <text evidence="6">The sequence shown here is derived from an EMBL/GenBank/DDBJ whole genome shotgun (WGS) entry which is preliminary data.</text>
</comment>
<dbReference type="InterPro" id="IPR027409">
    <property type="entry name" value="GroEL-like_apical_dom_sf"/>
</dbReference>
<keyword evidence="5" id="KW-0143">Chaperone</keyword>
<dbReference type="PROSITE" id="PS00751">
    <property type="entry name" value="TCP1_2"/>
    <property type="match status" value="1"/>
</dbReference>
<dbReference type="GO" id="GO:0051082">
    <property type="term" value="F:unfolded protein binding"/>
    <property type="evidence" value="ECO:0007669"/>
    <property type="project" value="InterPro"/>
</dbReference>
<evidence type="ECO:0000256" key="5">
    <source>
        <dbReference type="ARBA" id="ARBA00023186"/>
    </source>
</evidence>
<dbReference type="Proteomes" id="UP000661691">
    <property type="component" value="Unassembled WGS sequence"/>
</dbReference>
<comment type="similarity">
    <text evidence="1">Belongs to the chaperonin (HSP60) family.</text>
</comment>
<dbReference type="SUPFAM" id="SSF48592">
    <property type="entry name" value="GroEL equatorial domain-like"/>
    <property type="match status" value="1"/>
</dbReference>
<evidence type="ECO:0000256" key="3">
    <source>
        <dbReference type="ARBA" id="ARBA00022741"/>
    </source>
</evidence>
<dbReference type="InterPro" id="IPR002423">
    <property type="entry name" value="Cpn60/GroEL/TCP-1"/>
</dbReference>
<evidence type="ECO:0000256" key="1">
    <source>
        <dbReference type="ARBA" id="ARBA00006607"/>
    </source>
</evidence>
<accession>A0A926N937</accession>
<dbReference type="AlphaFoldDB" id="A0A926N937"/>
<dbReference type="PRINTS" id="PR00304">
    <property type="entry name" value="TCOMPLEXTCP1"/>
</dbReference>
<gene>
    <name evidence="6" type="ORF">IC620_02045</name>
</gene>
<dbReference type="GO" id="GO:0140662">
    <property type="term" value="F:ATP-dependent protein folding chaperone"/>
    <property type="evidence" value="ECO:0007669"/>
    <property type="project" value="InterPro"/>
</dbReference>
<evidence type="ECO:0000256" key="4">
    <source>
        <dbReference type="ARBA" id="ARBA00022840"/>
    </source>
</evidence>
<dbReference type="GO" id="GO:0016887">
    <property type="term" value="F:ATP hydrolysis activity"/>
    <property type="evidence" value="ECO:0007669"/>
    <property type="project" value="InterPro"/>
</dbReference>